<dbReference type="InterPro" id="IPR008920">
    <property type="entry name" value="TF_FadR/GntR_C"/>
</dbReference>
<dbReference type="Pfam" id="PF00392">
    <property type="entry name" value="GntR"/>
    <property type="match status" value="1"/>
</dbReference>
<keyword evidence="1" id="KW-0805">Transcription regulation</keyword>
<evidence type="ECO:0000256" key="4">
    <source>
        <dbReference type="SAM" id="MobiDB-lite"/>
    </source>
</evidence>
<protein>
    <submittedName>
        <fullName evidence="6">Transcriptional regulator, GntR family</fullName>
    </submittedName>
</protein>
<evidence type="ECO:0000256" key="1">
    <source>
        <dbReference type="ARBA" id="ARBA00023015"/>
    </source>
</evidence>
<dbReference type="InterPro" id="IPR000524">
    <property type="entry name" value="Tscrpt_reg_HTH_GntR"/>
</dbReference>
<evidence type="ECO:0000313" key="6">
    <source>
        <dbReference type="EMBL" id="SEA13088.1"/>
    </source>
</evidence>
<dbReference type="AlphaFoldDB" id="A0A1H3YPT7"/>
<accession>A0A1H3YPT7</accession>
<dbReference type="PROSITE" id="PS50949">
    <property type="entry name" value="HTH_GNTR"/>
    <property type="match status" value="1"/>
</dbReference>
<dbReference type="GO" id="GO:0003677">
    <property type="term" value="F:DNA binding"/>
    <property type="evidence" value="ECO:0007669"/>
    <property type="project" value="UniProtKB-KW"/>
</dbReference>
<evidence type="ECO:0000256" key="2">
    <source>
        <dbReference type="ARBA" id="ARBA00023125"/>
    </source>
</evidence>
<reference evidence="6 7" key="1">
    <citation type="submission" date="2016-10" db="EMBL/GenBank/DDBJ databases">
        <authorList>
            <person name="de Groot N.N."/>
        </authorList>
    </citation>
    <scope>NUCLEOTIDE SEQUENCE [LARGE SCALE GENOMIC DNA]</scope>
    <source>
        <strain evidence="6 7">DSM 15345</strain>
    </source>
</reference>
<organism evidence="6 7">
    <name type="scientific">Rubrimonas cliftonensis</name>
    <dbReference type="NCBI Taxonomy" id="89524"/>
    <lineage>
        <taxon>Bacteria</taxon>
        <taxon>Pseudomonadati</taxon>
        <taxon>Pseudomonadota</taxon>
        <taxon>Alphaproteobacteria</taxon>
        <taxon>Rhodobacterales</taxon>
        <taxon>Paracoccaceae</taxon>
        <taxon>Rubrimonas</taxon>
    </lineage>
</organism>
<dbReference type="SMART" id="SM00345">
    <property type="entry name" value="HTH_GNTR"/>
    <property type="match status" value="1"/>
</dbReference>
<keyword evidence="7" id="KW-1185">Reference proteome</keyword>
<dbReference type="PANTHER" id="PTHR43537:SF5">
    <property type="entry name" value="UXU OPERON TRANSCRIPTIONAL REGULATOR"/>
    <property type="match status" value="1"/>
</dbReference>
<evidence type="ECO:0000313" key="7">
    <source>
        <dbReference type="Proteomes" id="UP000198703"/>
    </source>
</evidence>
<dbReference type="RefSeq" id="WP_093251566.1">
    <property type="nucleotide sequence ID" value="NZ_FNQM01000003.1"/>
</dbReference>
<dbReference type="InterPro" id="IPR011711">
    <property type="entry name" value="GntR_C"/>
</dbReference>
<dbReference type="PANTHER" id="PTHR43537">
    <property type="entry name" value="TRANSCRIPTIONAL REGULATOR, GNTR FAMILY"/>
    <property type="match status" value="1"/>
</dbReference>
<dbReference type="InterPro" id="IPR036390">
    <property type="entry name" value="WH_DNA-bd_sf"/>
</dbReference>
<dbReference type="PRINTS" id="PR00035">
    <property type="entry name" value="HTHGNTR"/>
</dbReference>
<dbReference type="Pfam" id="PF07729">
    <property type="entry name" value="FCD"/>
    <property type="match status" value="1"/>
</dbReference>
<dbReference type="EMBL" id="FNQM01000003">
    <property type="protein sequence ID" value="SEA13088.1"/>
    <property type="molecule type" value="Genomic_DNA"/>
</dbReference>
<feature type="region of interest" description="Disordered" evidence="4">
    <location>
        <begin position="1"/>
        <end position="20"/>
    </location>
</feature>
<evidence type="ECO:0000259" key="5">
    <source>
        <dbReference type="PROSITE" id="PS50949"/>
    </source>
</evidence>
<dbReference type="Gene3D" id="1.10.10.10">
    <property type="entry name" value="Winged helix-like DNA-binding domain superfamily/Winged helix DNA-binding domain"/>
    <property type="match status" value="1"/>
</dbReference>
<keyword evidence="3" id="KW-0804">Transcription</keyword>
<dbReference type="Gene3D" id="1.20.120.530">
    <property type="entry name" value="GntR ligand-binding domain-like"/>
    <property type="match status" value="1"/>
</dbReference>
<dbReference type="GO" id="GO:0003700">
    <property type="term" value="F:DNA-binding transcription factor activity"/>
    <property type="evidence" value="ECO:0007669"/>
    <property type="project" value="InterPro"/>
</dbReference>
<dbReference type="SMART" id="SM00895">
    <property type="entry name" value="FCD"/>
    <property type="match status" value="1"/>
</dbReference>
<dbReference type="SUPFAM" id="SSF46785">
    <property type="entry name" value="Winged helix' DNA-binding domain"/>
    <property type="match status" value="1"/>
</dbReference>
<dbReference type="InterPro" id="IPR036388">
    <property type="entry name" value="WH-like_DNA-bd_sf"/>
</dbReference>
<keyword evidence="2" id="KW-0238">DNA-binding</keyword>
<dbReference type="SUPFAM" id="SSF48008">
    <property type="entry name" value="GntR ligand-binding domain-like"/>
    <property type="match status" value="1"/>
</dbReference>
<name>A0A1H3YPT7_9RHOB</name>
<evidence type="ECO:0000256" key="3">
    <source>
        <dbReference type="ARBA" id="ARBA00023163"/>
    </source>
</evidence>
<sequence>MKEVSLAGARAPEPKAAGGSLSSQAYRAVSELIRRRGLRGGEVIVEARLAEALNLSRTPLREALQRLEGEGLLVKVANRSFMVRHVDLTEYLQSLKLRELLEPEAAAAAVNRAPEAAIAAVSAEIEALAALPNAHTDAHWVSDDNLHNLFLDHCGNQVMARTVKALKVSTRLFEIAGLSDRVEPDRREHRAILDALAAGDAKAARRATAAHIRSLARHATSHLG</sequence>
<gene>
    <name evidence="6" type="ORF">SAMN05444370_103177</name>
</gene>
<proteinExistence type="predicted"/>
<feature type="domain" description="HTH gntR-type" evidence="5">
    <location>
        <begin position="19"/>
        <end position="86"/>
    </location>
</feature>
<dbReference type="OrthoDB" id="7620579at2"/>
<dbReference type="STRING" id="89524.SAMN05444370_103177"/>
<dbReference type="Proteomes" id="UP000198703">
    <property type="component" value="Unassembled WGS sequence"/>
</dbReference>